<dbReference type="Proteomes" id="UP000305267">
    <property type="component" value="Unassembled WGS sequence"/>
</dbReference>
<protein>
    <submittedName>
        <fullName evidence="1">OsmC family protein</fullName>
    </submittedName>
</protein>
<dbReference type="InterPro" id="IPR036102">
    <property type="entry name" value="OsmC/Ohrsf"/>
</dbReference>
<dbReference type="EMBL" id="VDDA01000005">
    <property type="protein sequence ID" value="TNC12945.1"/>
    <property type="molecule type" value="Genomic_DNA"/>
</dbReference>
<organism evidence="1 2">
    <name type="scientific">Methylobacterium terricola</name>
    <dbReference type="NCBI Taxonomy" id="2583531"/>
    <lineage>
        <taxon>Bacteria</taxon>
        <taxon>Pseudomonadati</taxon>
        <taxon>Pseudomonadota</taxon>
        <taxon>Alphaproteobacteria</taxon>
        <taxon>Hyphomicrobiales</taxon>
        <taxon>Methylobacteriaceae</taxon>
        <taxon>Methylobacterium</taxon>
    </lineage>
</organism>
<reference evidence="1 2" key="1">
    <citation type="submission" date="2019-06" db="EMBL/GenBank/DDBJ databases">
        <title>Genome of Methylobacterium sp. 17Sr1-39.</title>
        <authorList>
            <person name="Seo T."/>
        </authorList>
    </citation>
    <scope>NUCLEOTIDE SEQUENCE [LARGE SCALE GENOMIC DNA]</scope>
    <source>
        <strain evidence="1 2">17Sr1-39</strain>
    </source>
</reference>
<dbReference type="SUPFAM" id="SSF82784">
    <property type="entry name" value="OsmC-like"/>
    <property type="match status" value="1"/>
</dbReference>
<dbReference type="InterPro" id="IPR015946">
    <property type="entry name" value="KH_dom-like_a/b"/>
</dbReference>
<dbReference type="Pfam" id="PF02566">
    <property type="entry name" value="OsmC"/>
    <property type="match status" value="1"/>
</dbReference>
<dbReference type="InterPro" id="IPR003718">
    <property type="entry name" value="OsmC/Ohr_fam"/>
</dbReference>
<dbReference type="Gene3D" id="3.30.300.20">
    <property type="match status" value="1"/>
</dbReference>
<proteinExistence type="predicted"/>
<evidence type="ECO:0000313" key="2">
    <source>
        <dbReference type="Proteomes" id="UP000305267"/>
    </source>
</evidence>
<evidence type="ECO:0000313" key="1">
    <source>
        <dbReference type="EMBL" id="TNC12945.1"/>
    </source>
</evidence>
<dbReference type="AlphaFoldDB" id="A0A5C4LIF1"/>
<accession>A0A5C4LIF1</accession>
<name>A0A5C4LIF1_9HYPH</name>
<dbReference type="RefSeq" id="WP_139036483.1">
    <property type="nucleotide sequence ID" value="NZ_VDDA01000005.1"/>
</dbReference>
<dbReference type="OrthoDB" id="9789573at2"/>
<comment type="caution">
    <text evidence="1">The sequence shown here is derived from an EMBL/GenBank/DDBJ whole genome shotgun (WGS) entry which is preliminary data.</text>
</comment>
<gene>
    <name evidence="1" type="ORF">FF100_14950</name>
</gene>
<sequence length="138" mass="14693">MSEIQAITARTTGDAGRYVLEGKGKVFLSDSAMIRRVPSVAPNPIEFLVSALASCALASVESDARDFGIVVRAASAEVTAVRDEADESRFSSILVTLAVEGVDQPTAERLTTHFRDHCPVYNTIRRGGPITVEVTAVA</sequence>
<keyword evidence="2" id="KW-1185">Reference proteome</keyword>